<evidence type="ECO:0000313" key="2">
    <source>
        <dbReference type="Proteomes" id="UP000244090"/>
    </source>
</evidence>
<dbReference type="Proteomes" id="UP000244090">
    <property type="component" value="Unassembled WGS sequence"/>
</dbReference>
<dbReference type="EMBL" id="QBKT01000004">
    <property type="protein sequence ID" value="PTX61697.1"/>
    <property type="molecule type" value="Genomic_DNA"/>
</dbReference>
<accession>A0A2T6C0D0</accession>
<dbReference type="OrthoDB" id="1354978at2"/>
<dbReference type="RefSeq" id="WP_108114908.1">
    <property type="nucleotide sequence ID" value="NZ_QBKT01000004.1"/>
</dbReference>
<dbReference type="AlphaFoldDB" id="A0A2T6C0D0"/>
<sequence>MEKDIFEKSFIEKLDKNFLELNKYFEFSLEIFCEFNTLIFEINKCLILEFHRATITLTNNLLERLLKLALINNETGIVPIPIEKWNQVFEEPNRKYGSIPLGNSIEKCKKLGLLSDQEKHFLFNIIRELMRNGFSHADSSKILANLPDNSPMFQGSLTNPNADLKEVGINQKIIPTFQALQMESFAKENAKDYFDFVFHLIFRIEERLKEKQK</sequence>
<gene>
    <name evidence="1" type="ORF">C8N46_104341</name>
</gene>
<organism evidence="1 2">
    <name type="scientific">Kordia periserrulae</name>
    <dbReference type="NCBI Taxonomy" id="701523"/>
    <lineage>
        <taxon>Bacteria</taxon>
        <taxon>Pseudomonadati</taxon>
        <taxon>Bacteroidota</taxon>
        <taxon>Flavobacteriia</taxon>
        <taxon>Flavobacteriales</taxon>
        <taxon>Flavobacteriaceae</taxon>
        <taxon>Kordia</taxon>
    </lineage>
</organism>
<keyword evidence="2" id="KW-1185">Reference proteome</keyword>
<name>A0A2T6C0D0_9FLAO</name>
<comment type="caution">
    <text evidence="1">The sequence shown here is derived from an EMBL/GenBank/DDBJ whole genome shotgun (WGS) entry which is preliminary data.</text>
</comment>
<proteinExistence type="predicted"/>
<reference evidence="1 2" key="1">
    <citation type="submission" date="2018-04" db="EMBL/GenBank/DDBJ databases">
        <title>Genomic Encyclopedia of Archaeal and Bacterial Type Strains, Phase II (KMG-II): from individual species to whole genera.</title>
        <authorList>
            <person name="Goeker M."/>
        </authorList>
    </citation>
    <scope>NUCLEOTIDE SEQUENCE [LARGE SCALE GENOMIC DNA]</scope>
    <source>
        <strain evidence="1 2">DSM 25731</strain>
    </source>
</reference>
<protein>
    <submittedName>
        <fullName evidence="1">Uncharacterized protein</fullName>
    </submittedName>
</protein>
<evidence type="ECO:0000313" key="1">
    <source>
        <dbReference type="EMBL" id="PTX61697.1"/>
    </source>
</evidence>